<dbReference type="AlphaFoldDB" id="A0ABD0ZEE9"/>
<dbReference type="InterPro" id="IPR011344">
    <property type="entry name" value="ssDNA-bd"/>
</dbReference>
<proteinExistence type="predicted"/>
<evidence type="ECO:0000256" key="1">
    <source>
        <dbReference type="PROSITE-ProRule" id="PRU00252"/>
    </source>
</evidence>
<dbReference type="EMBL" id="JBANAX010000798">
    <property type="protein sequence ID" value="KAL1193063.1"/>
    <property type="molecule type" value="Genomic_DNA"/>
</dbReference>
<reference evidence="2 3" key="1">
    <citation type="submission" date="2024-04" db="EMBL/GenBank/DDBJ databases">
        <title>Genome assembly C_amara_ONT_v2.</title>
        <authorList>
            <person name="Yant L."/>
            <person name="Moore C."/>
            <person name="Slenker M."/>
        </authorList>
    </citation>
    <scope>NUCLEOTIDE SEQUENCE [LARGE SCALE GENOMIC DNA]</scope>
    <source>
        <tissue evidence="2">Leaf</tissue>
    </source>
</reference>
<keyword evidence="1" id="KW-0238">DNA-binding</keyword>
<dbReference type="PANTHER" id="PTHR10302">
    <property type="entry name" value="SINGLE-STRANDED DNA-BINDING PROTEIN"/>
    <property type="match status" value="1"/>
</dbReference>
<accession>A0ABD0ZEE9</accession>
<dbReference type="InterPro" id="IPR000424">
    <property type="entry name" value="Primosome_PriB/ssb"/>
</dbReference>
<name>A0ABD0ZEE9_CARAN</name>
<dbReference type="PROSITE" id="PS50935">
    <property type="entry name" value="SSB"/>
    <property type="match status" value="1"/>
</dbReference>
<dbReference type="Proteomes" id="UP001558713">
    <property type="component" value="Unassembled WGS sequence"/>
</dbReference>
<gene>
    <name evidence="2" type="ORF">V5N11_018518</name>
</gene>
<dbReference type="GO" id="GO:0003677">
    <property type="term" value="F:DNA binding"/>
    <property type="evidence" value="ECO:0007669"/>
    <property type="project" value="UniProtKB-UniRule"/>
</dbReference>
<evidence type="ECO:0000313" key="3">
    <source>
        <dbReference type="Proteomes" id="UP001558713"/>
    </source>
</evidence>
<protein>
    <submittedName>
        <fullName evidence="2">Protein OSB1</fullName>
    </submittedName>
</protein>
<evidence type="ECO:0000313" key="2">
    <source>
        <dbReference type="EMBL" id="KAL1193063.1"/>
    </source>
</evidence>
<sequence length="263" mass="30980">MNTFRLGSLIRRTVSQISSSIPKSRFFSDGESAVYHHARLFKKPLKTKLKSNLSNSVSLMGFVDLPIRVIDTKPDRFGVFTSLRVKDPLNPNRSFRIFLSMWDAMARKCIEHLKPNDHILVSGRLISYNKSSSDENRGLDFDYRVKVTEVNYMTAPPSQVLDSRISEKPISEANREDGIEESKNDDMIYLWQVFFTNPYEWWDNRKNKTNPRQPDFKHKRTGEALWLVSDLPDWITRQLELLDQRKRCYDEEKTRRGHFSDWI</sequence>
<dbReference type="PANTHER" id="PTHR10302:SF18">
    <property type="entry name" value="PROTEIN OSB1, MITOCHONDRIAL"/>
    <property type="match status" value="1"/>
</dbReference>
<keyword evidence="3" id="KW-1185">Reference proteome</keyword>
<organism evidence="2 3">
    <name type="scientific">Cardamine amara subsp. amara</name>
    <dbReference type="NCBI Taxonomy" id="228776"/>
    <lineage>
        <taxon>Eukaryota</taxon>
        <taxon>Viridiplantae</taxon>
        <taxon>Streptophyta</taxon>
        <taxon>Embryophyta</taxon>
        <taxon>Tracheophyta</taxon>
        <taxon>Spermatophyta</taxon>
        <taxon>Magnoliopsida</taxon>
        <taxon>eudicotyledons</taxon>
        <taxon>Gunneridae</taxon>
        <taxon>Pentapetalae</taxon>
        <taxon>rosids</taxon>
        <taxon>malvids</taxon>
        <taxon>Brassicales</taxon>
        <taxon>Brassicaceae</taxon>
        <taxon>Cardamineae</taxon>
        <taxon>Cardamine</taxon>
    </lineage>
</organism>
<comment type="caution">
    <text evidence="2">The sequence shown here is derived from an EMBL/GenBank/DDBJ whole genome shotgun (WGS) entry which is preliminary data.</text>
</comment>